<accession>A0A329M6W7</accession>
<dbReference type="EMBL" id="QMFB01000025">
    <property type="protein sequence ID" value="RAV14916.1"/>
    <property type="molecule type" value="Genomic_DNA"/>
</dbReference>
<dbReference type="SMART" id="SM00871">
    <property type="entry name" value="AraC_E_bind"/>
    <property type="match status" value="1"/>
</dbReference>
<dbReference type="PANTHER" id="PTHR36444">
    <property type="entry name" value="TRANSCRIPTIONAL REGULATOR PROTEIN YOBU-RELATED"/>
    <property type="match status" value="1"/>
</dbReference>
<dbReference type="PANTHER" id="PTHR36444:SF2">
    <property type="entry name" value="TRANSCRIPTIONAL REGULATOR PROTEIN YOBU-RELATED"/>
    <property type="match status" value="1"/>
</dbReference>
<dbReference type="Gene3D" id="3.20.80.10">
    <property type="entry name" value="Regulatory factor, effector binding domain"/>
    <property type="match status" value="1"/>
</dbReference>
<evidence type="ECO:0000313" key="2">
    <source>
        <dbReference type="EMBL" id="RAV14916.1"/>
    </source>
</evidence>
<protein>
    <submittedName>
        <fullName evidence="2">AraC family transcriptional regulator</fullName>
    </submittedName>
</protein>
<dbReference type="SUPFAM" id="SSF55136">
    <property type="entry name" value="Probable bacterial effector-binding domain"/>
    <property type="match status" value="1"/>
</dbReference>
<evidence type="ECO:0000313" key="3">
    <source>
        <dbReference type="Proteomes" id="UP000250369"/>
    </source>
</evidence>
<feature type="domain" description="AraC effector-binding" evidence="1">
    <location>
        <begin position="6"/>
        <end position="150"/>
    </location>
</feature>
<dbReference type="Pfam" id="PF06445">
    <property type="entry name" value="GyrI-like"/>
    <property type="match status" value="1"/>
</dbReference>
<organism evidence="2 3">
    <name type="scientific">Paenibacillus contaminans</name>
    <dbReference type="NCBI Taxonomy" id="450362"/>
    <lineage>
        <taxon>Bacteria</taxon>
        <taxon>Bacillati</taxon>
        <taxon>Bacillota</taxon>
        <taxon>Bacilli</taxon>
        <taxon>Bacillales</taxon>
        <taxon>Paenibacillaceae</taxon>
        <taxon>Paenibacillus</taxon>
    </lineage>
</organism>
<proteinExistence type="predicted"/>
<gene>
    <name evidence="2" type="ORF">DQG23_31100</name>
</gene>
<evidence type="ECO:0000259" key="1">
    <source>
        <dbReference type="SMART" id="SM00871"/>
    </source>
</evidence>
<comment type="caution">
    <text evidence="2">The sequence shown here is derived from an EMBL/GenBank/DDBJ whole genome shotgun (WGS) entry which is preliminary data.</text>
</comment>
<sequence length="154" mass="17738">METENLLPKILEIEARRVVGLGNIGKEHVNIAEVWPSFFSRIHEIRGRKNELETIGAMKLNDFGYLACVEVDELKDVPDGMFSFEIPKGKYVLLTHKGPLSKIGETFDKLMNWIKANNFEESNIVTVEVYDHRFKGEDEDSEFDSYIELKQINS</sequence>
<keyword evidence="3" id="KW-1185">Reference proteome</keyword>
<dbReference type="InterPro" id="IPR011256">
    <property type="entry name" value="Reg_factor_effector_dom_sf"/>
</dbReference>
<reference evidence="2 3" key="1">
    <citation type="journal article" date="2009" name="Int. J. Syst. Evol. Microbiol.">
        <title>Paenibacillus contaminans sp. nov., isolated from a contaminated laboratory plate.</title>
        <authorList>
            <person name="Chou J.H."/>
            <person name="Lee J.H."/>
            <person name="Lin M.C."/>
            <person name="Chang P.S."/>
            <person name="Arun A.B."/>
            <person name="Young C.C."/>
            <person name="Chen W.M."/>
        </authorList>
    </citation>
    <scope>NUCLEOTIDE SEQUENCE [LARGE SCALE GENOMIC DNA]</scope>
    <source>
        <strain evidence="2 3">CKOBP-6</strain>
    </source>
</reference>
<dbReference type="AlphaFoldDB" id="A0A329M6W7"/>
<dbReference type="InterPro" id="IPR029442">
    <property type="entry name" value="GyrI-like"/>
</dbReference>
<name>A0A329M6W7_9BACL</name>
<dbReference type="Proteomes" id="UP000250369">
    <property type="component" value="Unassembled WGS sequence"/>
</dbReference>
<dbReference type="InterPro" id="IPR053182">
    <property type="entry name" value="YobU-like_regulator"/>
</dbReference>
<dbReference type="InterPro" id="IPR010499">
    <property type="entry name" value="AraC_E-bd"/>
</dbReference>
<dbReference type="OrthoDB" id="9773308at2"/>